<gene>
    <name evidence="2" type="ORF">J2D75_05860</name>
</gene>
<evidence type="ECO:0000313" key="3">
    <source>
        <dbReference type="Proteomes" id="UP000664399"/>
    </source>
</evidence>
<proteinExistence type="predicted"/>
<evidence type="ECO:0000256" key="1">
    <source>
        <dbReference type="SAM" id="MobiDB-lite"/>
    </source>
</evidence>
<dbReference type="PANTHER" id="PTHR33221">
    <property type="entry name" value="WINGED HELIX-TURN-HELIX TRANSCRIPTIONAL REGULATOR, RRF2 FAMILY"/>
    <property type="match status" value="1"/>
</dbReference>
<dbReference type="InterPro" id="IPR036390">
    <property type="entry name" value="WH_DNA-bd_sf"/>
</dbReference>
<evidence type="ECO:0000313" key="2">
    <source>
        <dbReference type="EMBL" id="MBO1328002.1"/>
    </source>
</evidence>
<dbReference type="InterPro" id="IPR036388">
    <property type="entry name" value="WH-like_DNA-bd_sf"/>
</dbReference>
<accession>A0ABS3LKY8</accession>
<dbReference type="PROSITE" id="PS51197">
    <property type="entry name" value="HTH_RRF2_2"/>
    <property type="match status" value="1"/>
</dbReference>
<dbReference type="InterPro" id="IPR000944">
    <property type="entry name" value="Tscrpt_reg_Rrf2"/>
</dbReference>
<feature type="region of interest" description="Disordered" evidence="1">
    <location>
        <begin position="166"/>
        <end position="191"/>
    </location>
</feature>
<sequence>MALYGASTEYILHSLLWLVNNPHPVSSLDLAELQAIPPAFMAKLLPRLEKAGLLVAAEGLKGGYRLARAAADISVLDVVQAVEGEKSLFNCQEIRERCALFQETPPQWAVQGRCAIHATMLRAEQAMHRELAQTSLADLAHSLHDKAPPRFLEDASTWLDTRAQTRRTAKVRQRRRMESPPCGKKANTPCP</sequence>
<dbReference type="PROSITE" id="PS01332">
    <property type="entry name" value="HTH_RRF2_1"/>
    <property type="match status" value="1"/>
</dbReference>
<dbReference type="Pfam" id="PF02082">
    <property type="entry name" value="Rrf2"/>
    <property type="match status" value="1"/>
</dbReference>
<dbReference type="RefSeq" id="WP_207853846.1">
    <property type="nucleotide sequence ID" value="NZ_JAFVMG010000004.1"/>
</dbReference>
<dbReference type="NCBIfam" id="TIGR00738">
    <property type="entry name" value="rrf2_super"/>
    <property type="match status" value="1"/>
</dbReference>
<dbReference type="SUPFAM" id="SSF46785">
    <property type="entry name" value="Winged helix' DNA-binding domain"/>
    <property type="match status" value="1"/>
</dbReference>
<name>A0ABS3LKY8_9PROT</name>
<dbReference type="Gene3D" id="1.10.10.10">
    <property type="entry name" value="Winged helix-like DNA-binding domain superfamily/Winged helix DNA-binding domain"/>
    <property type="match status" value="1"/>
</dbReference>
<dbReference type="EMBL" id="JAFVMG010000004">
    <property type="protein sequence ID" value="MBO1328002.1"/>
    <property type="molecule type" value="Genomic_DNA"/>
</dbReference>
<dbReference type="Proteomes" id="UP000664399">
    <property type="component" value="Unassembled WGS sequence"/>
</dbReference>
<protein>
    <submittedName>
        <fullName evidence="2">Rrf2 family transcriptional regulator</fullName>
    </submittedName>
</protein>
<dbReference type="InterPro" id="IPR030489">
    <property type="entry name" value="TR_Rrf2-type_CS"/>
</dbReference>
<keyword evidence="3" id="KW-1185">Reference proteome</keyword>
<organism evidence="2 3">
    <name type="scientific">Acetobacter suratthaniensis</name>
    <dbReference type="NCBI Taxonomy" id="1502841"/>
    <lineage>
        <taxon>Bacteria</taxon>
        <taxon>Pseudomonadati</taxon>
        <taxon>Pseudomonadota</taxon>
        <taxon>Alphaproteobacteria</taxon>
        <taxon>Acetobacterales</taxon>
        <taxon>Acetobacteraceae</taxon>
        <taxon>Acetobacter</taxon>
    </lineage>
</organism>
<comment type="caution">
    <text evidence="2">The sequence shown here is derived from an EMBL/GenBank/DDBJ whole genome shotgun (WGS) entry which is preliminary data.</text>
</comment>
<reference evidence="2 3" key="1">
    <citation type="submission" date="2021-03" db="EMBL/GenBank/DDBJ databases">
        <title>The complete genome sequence of Acetobacter suratthaniensis TBRC 1719.</title>
        <authorList>
            <person name="Charoenyingcharoen P."/>
            <person name="Yukphan P."/>
        </authorList>
    </citation>
    <scope>NUCLEOTIDE SEQUENCE [LARGE SCALE GENOMIC DNA]</scope>
    <source>
        <strain evidence="2 3">TBRC 1719</strain>
    </source>
</reference>
<feature type="compositionally biased region" description="Basic residues" evidence="1">
    <location>
        <begin position="166"/>
        <end position="175"/>
    </location>
</feature>
<dbReference type="PANTHER" id="PTHR33221:SF13">
    <property type="entry name" value="TRANSCRIPTIONAL REGULATOR-RELATED"/>
    <property type="match status" value="1"/>
</dbReference>